<feature type="compositionally biased region" description="Basic and acidic residues" evidence="1">
    <location>
        <begin position="80"/>
        <end position="103"/>
    </location>
</feature>
<keyword evidence="3" id="KW-1185">Reference proteome</keyword>
<evidence type="ECO:0000313" key="2">
    <source>
        <dbReference type="EMBL" id="EHQ06341.1"/>
    </source>
</evidence>
<protein>
    <submittedName>
        <fullName evidence="2">Uncharacterized protein</fullName>
    </submittedName>
</protein>
<proteinExistence type="predicted"/>
<feature type="compositionally biased region" description="Polar residues" evidence="1">
    <location>
        <begin position="106"/>
        <end position="136"/>
    </location>
</feature>
<feature type="compositionally biased region" description="Low complexity" evidence="1">
    <location>
        <begin position="138"/>
        <end position="150"/>
    </location>
</feature>
<dbReference type="AlphaFoldDB" id="H2CBH0"/>
<dbReference type="RefSeq" id="WP_002771779.1">
    <property type="nucleotide sequence ID" value="NZ_JH597773.1"/>
</dbReference>
<dbReference type="Proteomes" id="UP000005737">
    <property type="component" value="Unassembled WGS sequence"/>
</dbReference>
<evidence type="ECO:0000256" key="1">
    <source>
        <dbReference type="SAM" id="MobiDB-lite"/>
    </source>
</evidence>
<dbReference type="HOGENOM" id="CLU_1494506_0_0_12"/>
<dbReference type="STRING" id="183.GCA_002009735_02539"/>
<dbReference type="EMBL" id="JH597773">
    <property type="protein sequence ID" value="EHQ06341.1"/>
    <property type="molecule type" value="Genomic_DNA"/>
</dbReference>
<feature type="region of interest" description="Disordered" evidence="1">
    <location>
        <begin position="80"/>
        <end position="180"/>
    </location>
</feature>
<evidence type="ECO:0000313" key="3">
    <source>
        <dbReference type="Proteomes" id="UP000005737"/>
    </source>
</evidence>
<organism evidence="2 3">
    <name type="scientific">Leptonema illini DSM 21528</name>
    <dbReference type="NCBI Taxonomy" id="929563"/>
    <lineage>
        <taxon>Bacteria</taxon>
        <taxon>Pseudomonadati</taxon>
        <taxon>Spirochaetota</taxon>
        <taxon>Spirochaetia</taxon>
        <taxon>Leptospirales</taxon>
        <taxon>Leptospiraceae</taxon>
        <taxon>Leptonema</taxon>
    </lineage>
</organism>
<accession>H2CBH0</accession>
<name>H2CBH0_9LEPT</name>
<reference evidence="2 3" key="1">
    <citation type="submission" date="2011-10" db="EMBL/GenBank/DDBJ databases">
        <title>The Improved High-Quality Draft genome of Leptonema illini DSM 21528.</title>
        <authorList>
            <consortium name="US DOE Joint Genome Institute (JGI-PGF)"/>
            <person name="Lucas S."/>
            <person name="Copeland A."/>
            <person name="Lapidus A."/>
            <person name="Glavina del Rio T."/>
            <person name="Dalin E."/>
            <person name="Tice H."/>
            <person name="Bruce D."/>
            <person name="Goodwin L."/>
            <person name="Pitluck S."/>
            <person name="Peters L."/>
            <person name="Mikhailova N."/>
            <person name="Held B."/>
            <person name="Kyrpides N."/>
            <person name="Mavromatis K."/>
            <person name="Ivanova N."/>
            <person name="Markowitz V."/>
            <person name="Cheng J.-F."/>
            <person name="Hugenholtz P."/>
            <person name="Woyke T."/>
            <person name="Wu D."/>
            <person name="Gronow S."/>
            <person name="Wellnitz S."/>
            <person name="Brambilla E.-M."/>
            <person name="Klenk H.-P."/>
            <person name="Eisen J.A."/>
        </authorList>
    </citation>
    <scope>NUCLEOTIDE SEQUENCE [LARGE SCALE GENOMIC DNA]</scope>
    <source>
        <strain evidence="2 3">DSM 21528</strain>
    </source>
</reference>
<sequence length="180" mass="19975">MNLRVVHLLRKVERIDRDIEELDALMGTLQMDREYSARLRDSLVEESFRLRQLKQRINSQVIRIPPHFEAMLADGRRPEIAVRPDVAVRSEPARPDATNRAEPAKTQASSSDRSGPKEASSNSLPTQESITTQAATPASENASANGSAASKDVEKTETAPVRNPGTAADKKKPPFLFRFE</sequence>
<gene>
    <name evidence="2" type="ORF">Lepil_1657</name>
</gene>